<organism evidence="1 2">
    <name type="scientific">Caenorhabditis briggsae</name>
    <dbReference type="NCBI Taxonomy" id="6238"/>
    <lineage>
        <taxon>Eukaryota</taxon>
        <taxon>Metazoa</taxon>
        <taxon>Ecdysozoa</taxon>
        <taxon>Nematoda</taxon>
        <taxon>Chromadorea</taxon>
        <taxon>Rhabditida</taxon>
        <taxon>Rhabditina</taxon>
        <taxon>Rhabditomorpha</taxon>
        <taxon>Rhabditoidea</taxon>
        <taxon>Rhabditidae</taxon>
        <taxon>Peloderinae</taxon>
        <taxon>Caenorhabditis</taxon>
    </lineage>
</organism>
<reference evidence="1 2" key="1">
    <citation type="submission" date="2022-02" db="EMBL/GenBank/DDBJ databases">
        <title>Chromosome-level reference genomes for two strains of Caenorhabditis briggsae: an improved platform for comparative genomics.</title>
        <authorList>
            <person name="Stevens L."/>
            <person name="Andersen E.C."/>
        </authorList>
    </citation>
    <scope>NUCLEOTIDE SEQUENCE [LARGE SCALE GENOMIC DNA]</scope>
    <source>
        <strain evidence="1">QX1410_ONT</strain>
        <tissue evidence="1">Whole-organism</tissue>
    </source>
</reference>
<evidence type="ECO:0000313" key="1">
    <source>
        <dbReference type="EMBL" id="ULT87892.1"/>
    </source>
</evidence>
<protein>
    <submittedName>
        <fullName evidence="1">Uncharacterized protein</fullName>
    </submittedName>
</protein>
<name>A0AAE9D0L1_CAEBR</name>
<dbReference type="Proteomes" id="UP000827892">
    <property type="component" value="Chromosome V"/>
</dbReference>
<proteinExistence type="predicted"/>
<accession>A0AAE9D0L1</accession>
<evidence type="ECO:0000313" key="2">
    <source>
        <dbReference type="Proteomes" id="UP000827892"/>
    </source>
</evidence>
<gene>
    <name evidence="1" type="ORF">L3Y34_007223</name>
</gene>
<dbReference type="AlphaFoldDB" id="A0AAE9D0L1"/>
<sequence length="110" mass="11779">MLEVDRNKSQSSYTFGFYLCNHQRDHFLAVASACPDTSAPTAAANSAANEAVTLTFAFAVRSAAKLAESSAAASAVMVAPASIWAEYQFMDDNEIEFKNCDIVLRNSSAS</sequence>
<dbReference type="EMBL" id="CP090895">
    <property type="protein sequence ID" value="ULT87892.1"/>
    <property type="molecule type" value="Genomic_DNA"/>
</dbReference>